<dbReference type="EMBL" id="CAKLCB010000265">
    <property type="protein sequence ID" value="CAH0518700.1"/>
    <property type="molecule type" value="Genomic_DNA"/>
</dbReference>
<gene>
    <name evidence="4" type="ORF">PBS001_LOCUS5259</name>
    <name evidence="3" type="ORF">PBS003_LOCUS5051</name>
</gene>
<dbReference type="PANTHER" id="PTHR10438">
    <property type="entry name" value="THIOREDOXIN"/>
    <property type="match status" value="1"/>
</dbReference>
<dbReference type="Proteomes" id="UP001160483">
    <property type="component" value="Unassembled WGS sequence"/>
</dbReference>
<feature type="compositionally biased region" description="Polar residues" evidence="1">
    <location>
        <begin position="202"/>
        <end position="219"/>
    </location>
</feature>
<accession>A0AAU9L3F6</accession>
<evidence type="ECO:0000313" key="3">
    <source>
        <dbReference type="EMBL" id="CAH0478351.1"/>
    </source>
</evidence>
<dbReference type="Pfam" id="PF00085">
    <property type="entry name" value="Thioredoxin"/>
    <property type="match status" value="1"/>
</dbReference>
<feature type="compositionally biased region" description="Polar residues" evidence="1">
    <location>
        <begin position="234"/>
        <end position="249"/>
    </location>
</feature>
<feature type="region of interest" description="Disordered" evidence="1">
    <location>
        <begin position="132"/>
        <end position="249"/>
    </location>
</feature>
<evidence type="ECO:0000313" key="6">
    <source>
        <dbReference type="Proteomes" id="UP001160483"/>
    </source>
</evidence>
<reference evidence="3 5" key="1">
    <citation type="submission" date="2021-11" db="EMBL/GenBank/DDBJ databases">
        <authorList>
            <person name="Islam A."/>
            <person name="Islam S."/>
            <person name="Flora M.S."/>
            <person name="Rahman M."/>
            <person name="Ziaur R.M."/>
            <person name="Epstein J.H."/>
            <person name="Hassan M."/>
            <person name="Klassen M."/>
            <person name="Woodard K."/>
            <person name="Webb A."/>
            <person name="Webby R.J."/>
            <person name="El Zowalaty M.E."/>
        </authorList>
    </citation>
    <scope>NUCLEOTIDE SEQUENCE</scope>
    <source>
        <strain evidence="4">Pbs1</strain>
        <strain evidence="3">Pbs3</strain>
    </source>
</reference>
<dbReference type="Gene3D" id="3.40.30.10">
    <property type="entry name" value="Glutaredoxin"/>
    <property type="match status" value="1"/>
</dbReference>
<evidence type="ECO:0000256" key="1">
    <source>
        <dbReference type="SAM" id="MobiDB-lite"/>
    </source>
</evidence>
<feature type="domain" description="Thioredoxin" evidence="2">
    <location>
        <begin position="1"/>
        <end position="112"/>
    </location>
</feature>
<dbReference type="Proteomes" id="UP001158986">
    <property type="component" value="Unassembled WGS sequence"/>
</dbReference>
<sequence>MITIASVEDFHAAVAATKEKPLVVFFSASWCGGCKMVAPKVATLAEELTASATFGKVSADELNALCDDVEVDSFPHFRVYKESKILGDYTGSKFDKVDAFIRGVIAPDTLQKVEETPECNDTTKEATTAKEHVVAETDNGPKKREREMMESNDAHAAKKTKMDGEAAGEAEKAEENAEETEHITEVADKTEEGEKVAIEAPETTNTSPDEVETTPVSSETMEKKPDESVFVDKINSNDAASTSLEVATS</sequence>
<evidence type="ECO:0000313" key="5">
    <source>
        <dbReference type="Proteomes" id="UP001158986"/>
    </source>
</evidence>
<feature type="compositionally biased region" description="Basic and acidic residues" evidence="1">
    <location>
        <begin position="132"/>
        <end position="197"/>
    </location>
</feature>
<dbReference type="InterPro" id="IPR050620">
    <property type="entry name" value="Thioredoxin_H-type-like"/>
</dbReference>
<dbReference type="EMBL" id="CAKKTJ010000229">
    <property type="protein sequence ID" value="CAH0478351.1"/>
    <property type="molecule type" value="Genomic_DNA"/>
</dbReference>
<organism evidence="3 6">
    <name type="scientific">Peronospora belbahrii</name>
    <dbReference type="NCBI Taxonomy" id="622444"/>
    <lineage>
        <taxon>Eukaryota</taxon>
        <taxon>Sar</taxon>
        <taxon>Stramenopiles</taxon>
        <taxon>Oomycota</taxon>
        <taxon>Peronosporomycetes</taxon>
        <taxon>Peronosporales</taxon>
        <taxon>Peronosporaceae</taxon>
        <taxon>Peronospora</taxon>
    </lineage>
</organism>
<dbReference type="PANTHER" id="PTHR10438:SF463">
    <property type="entry name" value="THIOREDOXIN"/>
    <property type="match status" value="1"/>
</dbReference>
<dbReference type="InterPro" id="IPR036249">
    <property type="entry name" value="Thioredoxin-like_sf"/>
</dbReference>
<proteinExistence type="predicted"/>
<keyword evidence="5" id="KW-1185">Reference proteome</keyword>
<dbReference type="PROSITE" id="PS51352">
    <property type="entry name" value="THIOREDOXIN_2"/>
    <property type="match status" value="1"/>
</dbReference>
<dbReference type="CDD" id="cd02947">
    <property type="entry name" value="TRX_family"/>
    <property type="match status" value="1"/>
</dbReference>
<dbReference type="AlphaFoldDB" id="A0AAU9L3F6"/>
<protein>
    <recommendedName>
        <fullName evidence="2">Thioredoxin domain-containing protein</fullName>
    </recommendedName>
</protein>
<dbReference type="InterPro" id="IPR013766">
    <property type="entry name" value="Thioredoxin_domain"/>
</dbReference>
<dbReference type="SUPFAM" id="SSF52833">
    <property type="entry name" value="Thioredoxin-like"/>
    <property type="match status" value="1"/>
</dbReference>
<evidence type="ECO:0000259" key="2">
    <source>
        <dbReference type="PROSITE" id="PS51352"/>
    </source>
</evidence>
<evidence type="ECO:0000313" key="4">
    <source>
        <dbReference type="EMBL" id="CAH0518700.1"/>
    </source>
</evidence>
<comment type="caution">
    <text evidence="3">The sequence shown here is derived from an EMBL/GenBank/DDBJ whole genome shotgun (WGS) entry which is preliminary data.</text>
</comment>
<name>A0AAU9L3F6_9STRA</name>